<keyword evidence="2" id="KW-1185">Reference proteome</keyword>
<feature type="non-terminal residue" evidence="1">
    <location>
        <position position="86"/>
    </location>
</feature>
<organism evidence="1 2">
    <name type="scientific">Dendrothele bispora (strain CBS 962.96)</name>
    <dbReference type="NCBI Taxonomy" id="1314807"/>
    <lineage>
        <taxon>Eukaryota</taxon>
        <taxon>Fungi</taxon>
        <taxon>Dikarya</taxon>
        <taxon>Basidiomycota</taxon>
        <taxon>Agaricomycotina</taxon>
        <taxon>Agaricomycetes</taxon>
        <taxon>Agaricomycetidae</taxon>
        <taxon>Agaricales</taxon>
        <taxon>Agaricales incertae sedis</taxon>
        <taxon>Dendrothele</taxon>
    </lineage>
</organism>
<reference evidence="1 2" key="1">
    <citation type="journal article" date="2019" name="Nat. Ecol. Evol.">
        <title>Megaphylogeny resolves global patterns of mushroom evolution.</title>
        <authorList>
            <person name="Varga T."/>
            <person name="Krizsan K."/>
            <person name="Foldi C."/>
            <person name="Dima B."/>
            <person name="Sanchez-Garcia M."/>
            <person name="Sanchez-Ramirez S."/>
            <person name="Szollosi G.J."/>
            <person name="Szarkandi J.G."/>
            <person name="Papp V."/>
            <person name="Albert L."/>
            <person name="Andreopoulos W."/>
            <person name="Angelini C."/>
            <person name="Antonin V."/>
            <person name="Barry K.W."/>
            <person name="Bougher N.L."/>
            <person name="Buchanan P."/>
            <person name="Buyck B."/>
            <person name="Bense V."/>
            <person name="Catcheside P."/>
            <person name="Chovatia M."/>
            <person name="Cooper J."/>
            <person name="Damon W."/>
            <person name="Desjardin D."/>
            <person name="Finy P."/>
            <person name="Geml J."/>
            <person name="Haridas S."/>
            <person name="Hughes K."/>
            <person name="Justo A."/>
            <person name="Karasinski D."/>
            <person name="Kautmanova I."/>
            <person name="Kiss B."/>
            <person name="Kocsube S."/>
            <person name="Kotiranta H."/>
            <person name="LaButti K.M."/>
            <person name="Lechner B.E."/>
            <person name="Liimatainen K."/>
            <person name="Lipzen A."/>
            <person name="Lukacs Z."/>
            <person name="Mihaltcheva S."/>
            <person name="Morgado L.N."/>
            <person name="Niskanen T."/>
            <person name="Noordeloos M.E."/>
            <person name="Ohm R.A."/>
            <person name="Ortiz-Santana B."/>
            <person name="Ovrebo C."/>
            <person name="Racz N."/>
            <person name="Riley R."/>
            <person name="Savchenko A."/>
            <person name="Shiryaev A."/>
            <person name="Soop K."/>
            <person name="Spirin V."/>
            <person name="Szebenyi C."/>
            <person name="Tomsovsky M."/>
            <person name="Tulloss R.E."/>
            <person name="Uehling J."/>
            <person name="Grigoriev I.V."/>
            <person name="Vagvolgyi C."/>
            <person name="Papp T."/>
            <person name="Martin F.M."/>
            <person name="Miettinen O."/>
            <person name="Hibbett D.S."/>
            <person name="Nagy L.G."/>
        </authorList>
    </citation>
    <scope>NUCLEOTIDE SEQUENCE [LARGE SCALE GENOMIC DNA]</scope>
    <source>
        <strain evidence="1 2">CBS 962.96</strain>
    </source>
</reference>
<gene>
    <name evidence="1" type="ORF">K435DRAFT_783102</name>
</gene>
<dbReference type="AlphaFoldDB" id="A0A4S8LAX6"/>
<sequence>MLCTQTSIDTVYTIATASDRSAGTDYTIYVNVPSATTLPPDFEGSPSVTISPYTSTVTGTLIFNGDSCHFETSDDFPVYFYVVRRL</sequence>
<protein>
    <submittedName>
        <fullName evidence="1">Uncharacterized protein</fullName>
    </submittedName>
</protein>
<evidence type="ECO:0000313" key="2">
    <source>
        <dbReference type="Proteomes" id="UP000297245"/>
    </source>
</evidence>
<name>A0A4S8LAX6_DENBC</name>
<evidence type="ECO:0000313" key="1">
    <source>
        <dbReference type="EMBL" id="THU85919.1"/>
    </source>
</evidence>
<proteinExistence type="predicted"/>
<accession>A0A4S8LAX6</accession>
<dbReference type="Proteomes" id="UP000297245">
    <property type="component" value="Unassembled WGS sequence"/>
</dbReference>
<dbReference type="EMBL" id="ML179522">
    <property type="protein sequence ID" value="THU85919.1"/>
    <property type="molecule type" value="Genomic_DNA"/>
</dbReference>